<feature type="compositionally biased region" description="Acidic residues" evidence="1">
    <location>
        <begin position="23"/>
        <end position="35"/>
    </location>
</feature>
<evidence type="ECO:0000313" key="3">
    <source>
        <dbReference type="Proteomes" id="UP001281761"/>
    </source>
</evidence>
<accession>A0ABQ9XP68</accession>
<feature type="region of interest" description="Disordered" evidence="1">
    <location>
        <begin position="80"/>
        <end position="99"/>
    </location>
</feature>
<protein>
    <submittedName>
        <fullName evidence="2">Uncharacterized protein</fullName>
    </submittedName>
</protein>
<dbReference type="EMBL" id="JARBJD010000095">
    <property type="protein sequence ID" value="KAK2953177.1"/>
    <property type="molecule type" value="Genomic_DNA"/>
</dbReference>
<feature type="region of interest" description="Disordered" evidence="1">
    <location>
        <begin position="16"/>
        <end position="49"/>
    </location>
</feature>
<keyword evidence="3" id="KW-1185">Reference proteome</keyword>
<comment type="caution">
    <text evidence="2">The sequence shown here is derived from an EMBL/GenBank/DDBJ whole genome shotgun (WGS) entry which is preliminary data.</text>
</comment>
<reference evidence="2 3" key="1">
    <citation type="journal article" date="2022" name="bioRxiv">
        <title>Genomics of Preaxostyla Flagellates Illuminates Evolutionary Transitions and the Path Towards Mitochondrial Loss.</title>
        <authorList>
            <person name="Novak L.V.F."/>
            <person name="Treitli S.C."/>
            <person name="Pyrih J."/>
            <person name="Halakuc P."/>
            <person name="Pipaliya S.V."/>
            <person name="Vacek V."/>
            <person name="Brzon O."/>
            <person name="Soukal P."/>
            <person name="Eme L."/>
            <person name="Dacks J.B."/>
            <person name="Karnkowska A."/>
            <person name="Elias M."/>
            <person name="Hampl V."/>
        </authorList>
    </citation>
    <scope>NUCLEOTIDE SEQUENCE [LARGE SCALE GENOMIC DNA]</scope>
    <source>
        <strain evidence="2">NAU3</strain>
        <tissue evidence="2">Gut</tissue>
    </source>
</reference>
<name>A0ABQ9XP68_9EUKA</name>
<proteinExistence type="predicted"/>
<organism evidence="2 3">
    <name type="scientific">Blattamonas nauphoetae</name>
    <dbReference type="NCBI Taxonomy" id="2049346"/>
    <lineage>
        <taxon>Eukaryota</taxon>
        <taxon>Metamonada</taxon>
        <taxon>Preaxostyla</taxon>
        <taxon>Oxymonadida</taxon>
        <taxon>Blattamonas</taxon>
    </lineage>
</organism>
<sequence>MVTKILSKARLELTKCGAGGENASEDYFDDSDEREEAQRQAAKERLKKEKHTPLWTKLCNTGTGSKRKTRSFRVSRLQNLHNTVVPNPPPSQPETAANEGLLHDLAQLGRLLLH</sequence>
<evidence type="ECO:0000256" key="1">
    <source>
        <dbReference type="SAM" id="MobiDB-lite"/>
    </source>
</evidence>
<gene>
    <name evidence="2" type="ORF">BLNAU_11963</name>
</gene>
<feature type="compositionally biased region" description="Basic and acidic residues" evidence="1">
    <location>
        <begin position="36"/>
        <end position="47"/>
    </location>
</feature>
<evidence type="ECO:0000313" key="2">
    <source>
        <dbReference type="EMBL" id="KAK2953177.1"/>
    </source>
</evidence>
<dbReference type="Proteomes" id="UP001281761">
    <property type="component" value="Unassembled WGS sequence"/>
</dbReference>